<dbReference type="Pfam" id="PF26526">
    <property type="entry name" value="DUF8175"/>
    <property type="match status" value="1"/>
</dbReference>
<dbReference type="Proteomes" id="UP000221961">
    <property type="component" value="Chromosome"/>
</dbReference>
<accession>A0A291RJ21</accession>
<evidence type="ECO:0000256" key="1">
    <source>
        <dbReference type="SAM" id="MobiDB-lite"/>
    </source>
</evidence>
<evidence type="ECO:0000313" key="3">
    <source>
        <dbReference type="EMBL" id="ATL67377.1"/>
    </source>
</evidence>
<evidence type="ECO:0000259" key="2">
    <source>
        <dbReference type="Pfam" id="PF26526"/>
    </source>
</evidence>
<reference evidence="3 4" key="1">
    <citation type="submission" date="2017-10" db="EMBL/GenBank/DDBJ databases">
        <title>Comparative genomics between pathogenic Norcardia.</title>
        <authorList>
            <person name="Zeng L."/>
        </authorList>
    </citation>
    <scope>NUCLEOTIDE SEQUENCE [LARGE SCALE GENOMIC DNA]</scope>
    <source>
        <strain evidence="3 4">NC_YFY_NT001</strain>
    </source>
</reference>
<feature type="domain" description="DUF8175" evidence="2">
    <location>
        <begin position="31"/>
        <end position="174"/>
    </location>
</feature>
<protein>
    <recommendedName>
        <fullName evidence="2">DUF8175 domain-containing protein</fullName>
    </recommendedName>
</protein>
<gene>
    <name evidence="3" type="ORF">CRH09_15400</name>
</gene>
<proteinExistence type="predicted"/>
<dbReference type="InterPro" id="IPR058488">
    <property type="entry name" value="DUF8175"/>
</dbReference>
<dbReference type="EMBL" id="CP023778">
    <property type="protein sequence ID" value="ATL67377.1"/>
    <property type="molecule type" value="Genomic_DNA"/>
</dbReference>
<sequence length="204" mass="21065">MAVVSVGLCGLFILNSCAGHTHGATGQSVIRTAHGPTKVIDGVPAGYTHDEHGAATAAVNTIQALTQAGQGRARMDAVVTALIARDPGPQLRQSIRVGRARSAGSDVVNTVPAAVSVTGYSPTAARATVWTMIISRGTITDNAAPAVITAWSTHTVDLVWEAEDWKAKETTGHVGPTPDQAVSPAADSPLAQPVQPGYYSFYVN</sequence>
<organism evidence="3 4">
    <name type="scientific">Nocardia terpenica</name>
    <dbReference type="NCBI Taxonomy" id="455432"/>
    <lineage>
        <taxon>Bacteria</taxon>
        <taxon>Bacillati</taxon>
        <taxon>Actinomycetota</taxon>
        <taxon>Actinomycetes</taxon>
        <taxon>Mycobacteriales</taxon>
        <taxon>Nocardiaceae</taxon>
        <taxon>Nocardia</taxon>
    </lineage>
</organism>
<dbReference type="KEGG" id="ntp:CRH09_15400"/>
<dbReference type="AlphaFoldDB" id="A0A291RJ21"/>
<name>A0A291RJ21_9NOCA</name>
<evidence type="ECO:0000313" key="4">
    <source>
        <dbReference type="Proteomes" id="UP000221961"/>
    </source>
</evidence>
<feature type="region of interest" description="Disordered" evidence="1">
    <location>
        <begin position="169"/>
        <end position="188"/>
    </location>
</feature>